<organism evidence="8 9">
    <name type="scientific">Hibiscus sabdariffa</name>
    <name type="common">roselle</name>
    <dbReference type="NCBI Taxonomy" id="183260"/>
    <lineage>
        <taxon>Eukaryota</taxon>
        <taxon>Viridiplantae</taxon>
        <taxon>Streptophyta</taxon>
        <taxon>Embryophyta</taxon>
        <taxon>Tracheophyta</taxon>
        <taxon>Spermatophyta</taxon>
        <taxon>Magnoliopsida</taxon>
        <taxon>eudicotyledons</taxon>
        <taxon>Gunneridae</taxon>
        <taxon>Pentapetalae</taxon>
        <taxon>rosids</taxon>
        <taxon>malvids</taxon>
        <taxon>Malvales</taxon>
        <taxon>Malvaceae</taxon>
        <taxon>Malvoideae</taxon>
        <taxon>Hibiscus</taxon>
    </lineage>
</organism>
<evidence type="ECO:0000256" key="4">
    <source>
        <dbReference type="ARBA" id="ARBA00022771"/>
    </source>
</evidence>
<name>A0ABR2CNX5_9ROSI</name>
<evidence type="ECO:0000259" key="7">
    <source>
        <dbReference type="PROSITE" id="PS50089"/>
    </source>
</evidence>
<dbReference type="EMBL" id="JBBPBM010000048">
    <property type="protein sequence ID" value="KAK8521180.1"/>
    <property type="molecule type" value="Genomic_DNA"/>
</dbReference>
<comment type="caution">
    <text evidence="8">The sequence shown here is derived from an EMBL/GenBank/DDBJ whole genome shotgun (WGS) entry which is preliminary data.</text>
</comment>
<comment type="catalytic activity">
    <reaction evidence="1">
        <text>S-ubiquitinyl-[E2 ubiquitin-conjugating enzyme]-L-cysteine + [acceptor protein]-L-lysine = [E2 ubiquitin-conjugating enzyme]-L-cysteine + N(6)-ubiquitinyl-[acceptor protein]-L-lysine.</text>
        <dbReference type="EC" id="2.3.2.27"/>
    </reaction>
</comment>
<dbReference type="Gene3D" id="3.30.40.10">
    <property type="entry name" value="Zinc/RING finger domain, C3HC4 (zinc finger)"/>
    <property type="match status" value="1"/>
</dbReference>
<dbReference type="InterPro" id="IPR013083">
    <property type="entry name" value="Znf_RING/FYVE/PHD"/>
</dbReference>
<dbReference type="EC" id="2.3.2.27" evidence="2"/>
<dbReference type="SUPFAM" id="SSF57850">
    <property type="entry name" value="RING/U-box"/>
    <property type="match status" value="1"/>
</dbReference>
<dbReference type="Pfam" id="PF13639">
    <property type="entry name" value="zf-RING_2"/>
    <property type="match status" value="1"/>
</dbReference>
<dbReference type="PROSITE" id="PS50089">
    <property type="entry name" value="ZF_RING_2"/>
    <property type="match status" value="1"/>
</dbReference>
<sequence>MGSSYSISIQQEDDSFLMHHSSNIPHPLLRIDLQVRWVSSLNRDIILDTFNQSITGPRDVFLSEENARNIIYSLVADFGTSQEFVDTVIVPDIFRVLNADRWPTNRVHQVIKLRIEIRVVMYPNDDIGDLVAESMANSVRFKPASKSSIEALERVHWVDKDEDEDEQNLLLKKTGKLGEGSSSEKGCTVCLDEFSDGAEVTSMPCGHIYHYDCIVEWLETNHMCPLCRYQMPID</sequence>
<proteinExistence type="predicted"/>
<reference evidence="8 9" key="1">
    <citation type="journal article" date="2024" name="G3 (Bethesda)">
        <title>Genome assembly of Hibiscus sabdariffa L. provides insights into metabolisms of medicinal natural products.</title>
        <authorList>
            <person name="Kim T."/>
        </authorList>
    </citation>
    <scope>NUCLEOTIDE SEQUENCE [LARGE SCALE GENOMIC DNA]</scope>
    <source>
        <strain evidence="8">TK-2024</strain>
        <tissue evidence="8">Old leaves</tissue>
    </source>
</reference>
<accession>A0ABR2CNX5</accession>
<evidence type="ECO:0000313" key="9">
    <source>
        <dbReference type="Proteomes" id="UP001472677"/>
    </source>
</evidence>
<dbReference type="InterPro" id="IPR001841">
    <property type="entry name" value="Znf_RING"/>
</dbReference>
<dbReference type="SMART" id="SM00184">
    <property type="entry name" value="RING"/>
    <property type="match status" value="1"/>
</dbReference>
<evidence type="ECO:0000313" key="8">
    <source>
        <dbReference type="EMBL" id="KAK8521180.1"/>
    </source>
</evidence>
<keyword evidence="5" id="KW-0862">Zinc</keyword>
<evidence type="ECO:0000256" key="5">
    <source>
        <dbReference type="ARBA" id="ARBA00022833"/>
    </source>
</evidence>
<gene>
    <name evidence="8" type="ORF">V6N12_005091</name>
</gene>
<evidence type="ECO:0000256" key="3">
    <source>
        <dbReference type="ARBA" id="ARBA00022723"/>
    </source>
</evidence>
<keyword evidence="3" id="KW-0479">Metal-binding</keyword>
<dbReference type="PANTHER" id="PTHR15710:SF229">
    <property type="entry name" value="E3 UBIQUITIN-PROTEIN LIGASE RNF181-LIKE"/>
    <property type="match status" value="1"/>
</dbReference>
<evidence type="ECO:0000256" key="1">
    <source>
        <dbReference type="ARBA" id="ARBA00000900"/>
    </source>
</evidence>
<dbReference type="CDD" id="cd16454">
    <property type="entry name" value="RING-H2_PA-TM-RING"/>
    <property type="match status" value="1"/>
</dbReference>
<evidence type="ECO:0000256" key="6">
    <source>
        <dbReference type="PROSITE-ProRule" id="PRU00175"/>
    </source>
</evidence>
<feature type="domain" description="RING-type" evidence="7">
    <location>
        <begin position="187"/>
        <end position="228"/>
    </location>
</feature>
<protein>
    <recommendedName>
        <fullName evidence="2">RING-type E3 ubiquitin transferase</fullName>
        <ecNumber evidence="2">2.3.2.27</ecNumber>
    </recommendedName>
</protein>
<dbReference type="Proteomes" id="UP001472677">
    <property type="component" value="Unassembled WGS sequence"/>
</dbReference>
<dbReference type="PANTHER" id="PTHR15710">
    <property type="entry name" value="E3 UBIQUITIN-PROTEIN LIGASE PRAJA"/>
    <property type="match status" value="1"/>
</dbReference>
<evidence type="ECO:0000256" key="2">
    <source>
        <dbReference type="ARBA" id="ARBA00012483"/>
    </source>
</evidence>
<keyword evidence="9" id="KW-1185">Reference proteome</keyword>
<keyword evidence="4 6" id="KW-0863">Zinc-finger</keyword>